<proteinExistence type="predicted"/>
<accession>H2EDJ1</accession>
<organism evidence="1">
    <name type="scientific">Moumouvirus sp. 'Monve'</name>
    <dbReference type="NCBI Taxonomy" id="1128131"/>
    <lineage>
        <taxon>Viruses</taxon>
        <taxon>Varidnaviria</taxon>
        <taxon>Bamfordvirae</taxon>
        <taxon>Nucleocytoviricota</taxon>
        <taxon>Megaviricetes</taxon>
        <taxon>Imitervirales</taxon>
        <taxon>Mimiviridae</taxon>
        <taxon>Megamimivirinae</taxon>
        <taxon>Moumouvirus</taxon>
    </lineage>
</organism>
<reference evidence="1" key="1">
    <citation type="submission" date="2011-10" db="EMBL/GenBank/DDBJ databases">
        <title>Provirophages and transpovirons: unique mobilome of giant viruses.</title>
        <authorList>
            <person name="Desnues C."/>
            <person name="LaScola B."/>
            <person name="Yutin N."/>
            <person name="Fournous G."/>
            <person name="Koonin E."/>
            <person name="Raoult D."/>
        </authorList>
    </citation>
    <scope>NUCLEOTIDE SEQUENCE</scope>
    <source>
        <strain evidence="1">Mv13-mv</strain>
    </source>
</reference>
<name>H2EDJ1_9VIRU</name>
<sequence>MLVIIKTNYYYYINTTKIIIISIIDILNYDVIMYTSDYLSDRDKIIYVYLSHKIIPYNSI</sequence>
<gene>
    <name evidence="1" type="ORF">mv_L259</name>
</gene>
<evidence type="ECO:0000313" key="1">
    <source>
        <dbReference type="EMBL" id="AEX62464.1"/>
    </source>
</evidence>
<protein>
    <submittedName>
        <fullName evidence="1">Uncharacterized protein</fullName>
    </submittedName>
</protein>
<dbReference type="EMBL" id="JN885995">
    <property type="protein sequence ID" value="AEX62464.1"/>
    <property type="molecule type" value="Genomic_DNA"/>
</dbReference>